<sequence>MHTISTLWKQTMAGLRVLLVLTVLLGVVYPLAIWGIGRLPGLSANAEGSLIYQNGRPVGSELIGIDLVDERAKNDPTQDRWFHNRPSALTKDEPSPGDTASSGGSNRAGDNEDLLKAVQDRKTAIAAREQVDAGKIPADAVTASASGLDPHISPAYAGLQAPRVARENGVDPATVRRLIEENTVKGVGEPGVNVLKLNLAVQAARR</sequence>
<keyword evidence="5 11" id="KW-0547">Nucleotide-binding</keyword>
<evidence type="ECO:0000256" key="12">
    <source>
        <dbReference type="SAM" id="MobiDB-lite"/>
    </source>
</evidence>
<gene>
    <name evidence="11" type="primary">kdpC</name>
    <name evidence="13" type="ORF">HNR67_008216</name>
</gene>
<evidence type="ECO:0000256" key="6">
    <source>
        <dbReference type="ARBA" id="ARBA00022840"/>
    </source>
</evidence>
<comment type="subunit">
    <text evidence="11">The system is composed of three essential subunits: KdpA, KdpB and KdpC.</text>
</comment>
<protein>
    <recommendedName>
        <fullName evidence="11">Potassium-transporting ATPase KdpC subunit</fullName>
    </recommendedName>
    <alternativeName>
        <fullName evidence="11">ATP phosphohydrolase [potassium-transporting] C chain</fullName>
    </alternativeName>
    <alternativeName>
        <fullName evidence="11">Potassium-binding and translocating subunit C</fullName>
    </alternativeName>
    <alternativeName>
        <fullName evidence="11">Potassium-translocating ATPase C chain</fullName>
    </alternativeName>
</protein>
<dbReference type="GO" id="GO:0005524">
    <property type="term" value="F:ATP binding"/>
    <property type="evidence" value="ECO:0007669"/>
    <property type="project" value="UniProtKB-UniRule"/>
</dbReference>
<feature type="transmembrane region" description="Helical" evidence="11">
    <location>
        <begin position="12"/>
        <end position="36"/>
    </location>
</feature>
<evidence type="ECO:0000313" key="13">
    <source>
        <dbReference type="EMBL" id="MBB4682098.1"/>
    </source>
</evidence>
<dbReference type="EMBL" id="JACHMH010000001">
    <property type="protein sequence ID" value="MBB4682098.1"/>
    <property type="molecule type" value="Genomic_DNA"/>
</dbReference>
<keyword evidence="10 11" id="KW-0472">Membrane</keyword>
<keyword evidence="7 11" id="KW-0630">Potassium</keyword>
<evidence type="ECO:0000256" key="4">
    <source>
        <dbReference type="ARBA" id="ARBA00022692"/>
    </source>
</evidence>
<comment type="function">
    <text evidence="11">Part of the high-affinity ATP-driven potassium transport (or Kdp) system, which catalyzes the hydrolysis of ATP coupled with the electrogenic transport of potassium into the cytoplasm. This subunit acts as a catalytic chaperone that increases the ATP-binding affinity of the ATP-hydrolyzing subunit KdpB by the formation of a transient KdpB/KdpC/ATP ternary complex.</text>
</comment>
<keyword evidence="3 11" id="KW-0633">Potassium transport</keyword>
<keyword evidence="2 11" id="KW-1003">Cell membrane</keyword>
<dbReference type="InterPro" id="IPR003820">
    <property type="entry name" value="KdpC"/>
</dbReference>
<evidence type="ECO:0000256" key="9">
    <source>
        <dbReference type="ARBA" id="ARBA00023065"/>
    </source>
</evidence>
<dbReference type="PANTHER" id="PTHR30042:SF2">
    <property type="entry name" value="POTASSIUM-TRANSPORTING ATPASE KDPC SUBUNIT"/>
    <property type="match status" value="1"/>
</dbReference>
<dbReference type="Proteomes" id="UP000533598">
    <property type="component" value="Unassembled WGS sequence"/>
</dbReference>
<keyword evidence="6 11" id="KW-0067">ATP-binding</keyword>
<dbReference type="PIRSF" id="PIRSF001296">
    <property type="entry name" value="K_ATPase_KdpC"/>
    <property type="match status" value="1"/>
</dbReference>
<evidence type="ECO:0000256" key="11">
    <source>
        <dbReference type="HAMAP-Rule" id="MF_00276"/>
    </source>
</evidence>
<dbReference type="AlphaFoldDB" id="A0A7W7CLR6"/>
<comment type="subcellular location">
    <subcellularLocation>
        <location evidence="11">Cell membrane</location>
        <topology evidence="11">Single-pass membrane protein</topology>
    </subcellularLocation>
</comment>
<dbReference type="PANTHER" id="PTHR30042">
    <property type="entry name" value="POTASSIUM-TRANSPORTING ATPASE C CHAIN"/>
    <property type="match status" value="1"/>
</dbReference>
<name>A0A7W7CLR6_9PSEU</name>
<dbReference type="HAMAP" id="MF_00276">
    <property type="entry name" value="KdpC"/>
    <property type="match status" value="1"/>
</dbReference>
<evidence type="ECO:0000256" key="2">
    <source>
        <dbReference type="ARBA" id="ARBA00022475"/>
    </source>
</evidence>
<keyword evidence="9 11" id="KW-0406">Ion transport</keyword>
<dbReference type="Pfam" id="PF02669">
    <property type="entry name" value="KdpC"/>
    <property type="match status" value="1"/>
</dbReference>
<evidence type="ECO:0000256" key="3">
    <source>
        <dbReference type="ARBA" id="ARBA00022538"/>
    </source>
</evidence>
<keyword evidence="8 11" id="KW-1133">Transmembrane helix</keyword>
<dbReference type="GO" id="GO:0008556">
    <property type="term" value="F:P-type potassium transmembrane transporter activity"/>
    <property type="evidence" value="ECO:0007669"/>
    <property type="project" value="InterPro"/>
</dbReference>
<feature type="region of interest" description="Disordered" evidence="12">
    <location>
        <begin position="76"/>
        <end position="111"/>
    </location>
</feature>
<comment type="caution">
    <text evidence="13">The sequence shown here is derived from an EMBL/GenBank/DDBJ whole genome shotgun (WGS) entry which is preliminary data.</text>
</comment>
<evidence type="ECO:0000313" key="14">
    <source>
        <dbReference type="Proteomes" id="UP000533598"/>
    </source>
</evidence>
<evidence type="ECO:0000256" key="1">
    <source>
        <dbReference type="ARBA" id="ARBA00022448"/>
    </source>
</evidence>
<keyword evidence="4 11" id="KW-0812">Transmembrane</keyword>
<evidence type="ECO:0000256" key="7">
    <source>
        <dbReference type="ARBA" id="ARBA00022958"/>
    </source>
</evidence>
<evidence type="ECO:0000256" key="8">
    <source>
        <dbReference type="ARBA" id="ARBA00022989"/>
    </source>
</evidence>
<keyword evidence="14" id="KW-1185">Reference proteome</keyword>
<keyword evidence="1 11" id="KW-0813">Transport</keyword>
<evidence type="ECO:0000256" key="10">
    <source>
        <dbReference type="ARBA" id="ARBA00023136"/>
    </source>
</evidence>
<dbReference type="GO" id="GO:0005886">
    <property type="term" value="C:plasma membrane"/>
    <property type="evidence" value="ECO:0007669"/>
    <property type="project" value="UniProtKB-SubCell"/>
</dbReference>
<proteinExistence type="inferred from homology"/>
<accession>A0A7W7CLR6</accession>
<organism evidence="13 14">
    <name type="scientific">Crossiella cryophila</name>
    <dbReference type="NCBI Taxonomy" id="43355"/>
    <lineage>
        <taxon>Bacteria</taxon>
        <taxon>Bacillati</taxon>
        <taxon>Actinomycetota</taxon>
        <taxon>Actinomycetes</taxon>
        <taxon>Pseudonocardiales</taxon>
        <taxon>Pseudonocardiaceae</taxon>
        <taxon>Crossiella</taxon>
    </lineage>
</organism>
<comment type="similarity">
    <text evidence="11">Belongs to the KdpC family.</text>
</comment>
<reference evidence="13 14" key="1">
    <citation type="submission" date="2020-08" db="EMBL/GenBank/DDBJ databases">
        <title>Sequencing the genomes of 1000 actinobacteria strains.</title>
        <authorList>
            <person name="Klenk H.-P."/>
        </authorList>
    </citation>
    <scope>NUCLEOTIDE SEQUENCE [LARGE SCALE GENOMIC DNA]</scope>
    <source>
        <strain evidence="13 14">DSM 44230</strain>
    </source>
</reference>
<evidence type="ECO:0000256" key="5">
    <source>
        <dbReference type="ARBA" id="ARBA00022741"/>
    </source>
</evidence>